<feature type="domain" description="NigD-like C-terminal" evidence="3">
    <location>
        <begin position="124"/>
        <end position="236"/>
    </location>
</feature>
<organism evidence="4 5">
    <name type="scientific">Aquipluma nitroreducens</name>
    <dbReference type="NCBI Taxonomy" id="2010828"/>
    <lineage>
        <taxon>Bacteria</taxon>
        <taxon>Pseudomonadati</taxon>
        <taxon>Bacteroidota</taxon>
        <taxon>Bacteroidia</taxon>
        <taxon>Marinilabiliales</taxon>
        <taxon>Prolixibacteraceae</taxon>
        <taxon>Aquipluma</taxon>
    </lineage>
</organism>
<evidence type="ECO:0000313" key="4">
    <source>
        <dbReference type="EMBL" id="BBE19454.1"/>
    </source>
</evidence>
<gene>
    <name evidence="4" type="ORF">AQPE_3639</name>
</gene>
<feature type="signal peptide" evidence="1">
    <location>
        <begin position="1"/>
        <end position="35"/>
    </location>
</feature>
<evidence type="ECO:0000313" key="5">
    <source>
        <dbReference type="Proteomes" id="UP001193389"/>
    </source>
</evidence>
<accession>A0A5K7SDW9</accession>
<dbReference type="InterPro" id="IPR038179">
    <property type="entry name" value="NigD-like_N_sf"/>
</dbReference>
<dbReference type="Gene3D" id="2.60.40.2370">
    <property type="entry name" value="NigD-like, C-terminal beta sandwich domain"/>
    <property type="match status" value="1"/>
</dbReference>
<evidence type="ECO:0008006" key="6">
    <source>
        <dbReference type="Google" id="ProtNLM"/>
    </source>
</evidence>
<dbReference type="InterPro" id="IPR038143">
    <property type="entry name" value="NigD-like_C_dom_sf"/>
</dbReference>
<keyword evidence="1" id="KW-0732">Signal</keyword>
<reference evidence="4" key="1">
    <citation type="journal article" date="2020" name="Int. J. Syst. Evol. Microbiol.">
        <title>Aquipluma nitroreducens gen. nov. sp. nov., a novel facultatively anaerobic bacterium isolated from a freshwater lake.</title>
        <authorList>
            <person name="Watanabe M."/>
            <person name="Kojima H."/>
            <person name="Fukui M."/>
        </authorList>
    </citation>
    <scope>NUCLEOTIDE SEQUENCE</scope>
    <source>
        <strain evidence="4">MeG22</strain>
    </source>
</reference>
<dbReference type="InterPro" id="IPR024299">
    <property type="entry name" value="NigD-like_OB_dom"/>
</dbReference>
<feature type="chain" id="PRO_5024281635" description="NigD-like C-terminal beta sandwich domain-containing protein" evidence="1">
    <location>
        <begin position="36"/>
        <end position="241"/>
    </location>
</feature>
<dbReference type="EMBL" id="AP018694">
    <property type="protein sequence ID" value="BBE19454.1"/>
    <property type="molecule type" value="Genomic_DNA"/>
</dbReference>
<dbReference type="PROSITE" id="PS51257">
    <property type="entry name" value="PROKAR_LIPOPROTEIN"/>
    <property type="match status" value="1"/>
</dbReference>
<evidence type="ECO:0000259" key="2">
    <source>
        <dbReference type="Pfam" id="PF12667"/>
    </source>
</evidence>
<protein>
    <recommendedName>
        <fullName evidence="6">NigD-like C-terminal beta sandwich domain-containing protein</fullName>
    </recommendedName>
</protein>
<evidence type="ECO:0000256" key="1">
    <source>
        <dbReference type="SAM" id="SignalP"/>
    </source>
</evidence>
<feature type="domain" description="NigD-like N-terminal OB" evidence="2">
    <location>
        <begin position="50"/>
        <end position="119"/>
    </location>
</feature>
<evidence type="ECO:0000259" key="3">
    <source>
        <dbReference type="Pfam" id="PF17415"/>
    </source>
</evidence>
<sequence length="241" mass="27170">MQLKTIFKYRIKMKKLFVLLLVGSLFGLMSGCDMDDDECLNSVSDAWVGFGLVNKDASSESYTIAMDDGEVLYPATNSVFDKDVFNNERVLVNFTILGNKNNPDHNEYYYVQINSLRKILYKGIFDITPAKEDSIGNDPILVKDKWVKNNMLNFELKYWGGNKTHFINLVKQPGAINTESGPVILELRHNNNDDTDGLPLSAYVSFDLSALKVAGKSSTSFKVVAKGFDGKDFEYTGEYKY</sequence>
<dbReference type="InterPro" id="IPR035376">
    <property type="entry name" value="NigD_C"/>
</dbReference>
<dbReference type="Pfam" id="PF12667">
    <property type="entry name" value="NigD_N"/>
    <property type="match status" value="1"/>
</dbReference>
<dbReference type="KEGG" id="anf:AQPE_3639"/>
<name>A0A5K7SDW9_9BACT</name>
<dbReference type="Gene3D" id="2.40.50.500">
    <property type="entry name" value="NigD-like N-terminal OB domain"/>
    <property type="match status" value="1"/>
</dbReference>
<keyword evidence="5" id="KW-1185">Reference proteome</keyword>
<dbReference type="Pfam" id="PF17415">
    <property type="entry name" value="NigD_C"/>
    <property type="match status" value="1"/>
</dbReference>
<proteinExistence type="predicted"/>
<dbReference type="AlphaFoldDB" id="A0A5K7SDW9"/>
<dbReference type="Proteomes" id="UP001193389">
    <property type="component" value="Chromosome"/>
</dbReference>